<reference evidence="2" key="1">
    <citation type="submission" date="2020-05" db="EMBL/GenBank/DDBJ databases">
        <authorList>
            <person name="Chiriac C."/>
            <person name="Salcher M."/>
            <person name="Ghai R."/>
            <person name="Kavagutti S V."/>
        </authorList>
    </citation>
    <scope>NUCLEOTIDE SEQUENCE</scope>
</reference>
<sequence length="80" mass="8408">MATLDKIRKANFAESESEVDKGVWAVAAPIVVSNRVLAAVSVAAPTFHMDEEARASIRIKVSQAALEIADAIASSAIDLV</sequence>
<protein>
    <submittedName>
        <fullName evidence="2">Unannotated protein</fullName>
    </submittedName>
</protein>
<dbReference type="SUPFAM" id="SSF55781">
    <property type="entry name" value="GAF domain-like"/>
    <property type="match status" value="1"/>
</dbReference>
<dbReference type="InterPro" id="IPR029016">
    <property type="entry name" value="GAF-like_dom_sf"/>
</dbReference>
<accession>A0A6J7GIA5</accession>
<gene>
    <name evidence="2" type="ORF">UFOPK3516_01319</name>
</gene>
<dbReference type="Gene3D" id="3.30.450.40">
    <property type="match status" value="1"/>
</dbReference>
<dbReference type="PROSITE" id="PS51078">
    <property type="entry name" value="ICLR_ED"/>
    <property type="match status" value="1"/>
</dbReference>
<organism evidence="2">
    <name type="scientific">freshwater metagenome</name>
    <dbReference type="NCBI Taxonomy" id="449393"/>
    <lineage>
        <taxon>unclassified sequences</taxon>
        <taxon>metagenomes</taxon>
        <taxon>ecological metagenomes</taxon>
    </lineage>
</organism>
<proteinExistence type="predicted"/>
<dbReference type="EMBL" id="CAFBMB010000132">
    <property type="protein sequence ID" value="CAB4908101.1"/>
    <property type="molecule type" value="Genomic_DNA"/>
</dbReference>
<name>A0A6J7GIA5_9ZZZZ</name>
<dbReference type="AlphaFoldDB" id="A0A6J7GIA5"/>
<evidence type="ECO:0000259" key="1">
    <source>
        <dbReference type="PROSITE" id="PS51078"/>
    </source>
</evidence>
<evidence type="ECO:0000313" key="2">
    <source>
        <dbReference type="EMBL" id="CAB4908101.1"/>
    </source>
</evidence>
<dbReference type="Pfam" id="PF01614">
    <property type="entry name" value="IclR_C"/>
    <property type="match status" value="1"/>
</dbReference>
<dbReference type="InterPro" id="IPR014757">
    <property type="entry name" value="Tscrpt_reg_IclR_C"/>
</dbReference>
<feature type="domain" description="IclR-ED" evidence="1">
    <location>
        <begin position="1"/>
        <end position="74"/>
    </location>
</feature>